<proteinExistence type="predicted"/>
<dbReference type="RefSeq" id="WP_135262294.1">
    <property type="nucleotide sequence ID" value="NZ_SMLM01000001.1"/>
</dbReference>
<reference evidence="2 3" key="1">
    <citation type="submission" date="2019-03" db="EMBL/GenBank/DDBJ databases">
        <title>Ramlibacter henchirensis DSM 14656, whole genome shotgun sequence.</title>
        <authorList>
            <person name="Zhang X."/>
            <person name="Feng G."/>
            <person name="Zhu H."/>
        </authorList>
    </citation>
    <scope>NUCLEOTIDE SEQUENCE [LARGE SCALE GENOMIC DNA]</scope>
    <source>
        <strain evidence="2 3">DSM 14656</strain>
    </source>
</reference>
<feature type="region of interest" description="Disordered" evidence="1">
    <location>
        <begin position="1"/>
        <end position="96"/>
    </location>
</feature>
<feature type="compositionally biased region" description="Polar residues" evidence="1">
    <location>
        <begin position="60"/>
        <end position="69"/>
    </location>
</feature>
<keyword evidence="3" id="KW-1185">Reference proteome</keyword>
<comment type="caution">
    <text evidence="2">The sequence shown here is derived from an EMBL/GenBank/DDBJ whole genome shotgun (WGS) entry which is preliminary data.</text>
</comment>
<feature type="compositionally biased region" description="Basic and acidic residues" evidence="1">
    <location>
        <begin position="1"/>
        <end position="24"/>
    </location>
</feature>
<dbReference type="EMBL" id="SMLM01000001">
    <property type="protein sequence ID" value="TFZ06207.1"/>
    <property type="molecule type" value="Genomic_DNA"/>
</dbReference>
<dbReference type="Proteomes" id="UP000298180">
    <property type="component" value="Unassembled WGS sequence"/>
</dbReference>
<accession>A0A4Z0C3F6</accession>
<dbReference type="OrthoDB" id="123178at2"/>
<evidence type="ECO:0000313" key="3">
    <source>
        <dbReference type="Proteomes" id="UP000298180"/>
    </source>
</evidence>
<evidence type="ECO:0000256" key="1">
    <source>
        <dbReference type="SAM" id="MobiDB-lite"/>
    </source>
</evidence>
<gene>
    <name evidence="2" type="ORF">EZ313_06060</name>
</gene>
<name>A0A4Z0C3F6_9BURK</name>
<protein>
    <submittedName>
        <fullName evidence="2">Uncharacterized protein</fullName>
    </submittedName>
</protein>
<feature type="compositionally biased region" description="Low complexity" evidence="1">
    <location>
        <begin position="42"/>
        <end position="59"/>
    </location>
</feature>
<dbReference type="AlphaFoldDB" id="A0A4Z0C3F6"/>
<organism evidence="2 3">
    <name type="scientific">Ramlibacter henchirensis</name>
    <dbReference type="NCBI Taxonomy" id="204072"/>
    <lineage>
        <taxon>Bacteria</taxon>
        <taxon>Pseudomonadati</taxon>
        <taxon>Pseudomonadota</taxon>
        <taxon>Betaproteobacteria</taxon>
        <taxon>Burkholderiales</taxon>
        <taxon>Comamonadaceae</taxon>
        <taxon>Ramlibacter</taxon>
    </lineage>
</organism>
<feature type="compositionally biased region" description="Basic and acidic residues" evidence="1">
    <location>
        <begin position="76"/>
        <end position="85"/>
    </location>
</feature>
<sequence length="185" mass="20156">MSRDEHDRPGTADLVAGHHREVPADRAAASTQDSARRPEGQPPQGGMPAQGMPQQRPPQDATTMQQPREQQPPDALHGETARARPEGAMGPGAAEQLAALFPPQVAADFRGRWDQVQIGFVDDPRRAVQQADELVAEVMKSLAASFADQRARLEAGLGHDAQPNTEDLRVALRGYRSFFQRLLSL</sequence>
<evidence type="ECO:0000313" key="2">
    <source>
        <dbReference type="EMBL" id="TFZ06207.1"/>
    </source>
</evidence>